<gene>
    <name evidence="1" type="ORF">EVAR_41575_1</name>
</gene>
<dbReference type="Proteomes" id="UP000299102">
    <property type="component" value="Unassembled WGS sequence"/>
</dbReference>
<organism evidence="1 2">
    <name type="scientific">Eumeta variegata</name>
    <name type="common">Bagworm moth</name>
    <name type="synonym">Eumeta japonica</name>
    <dbReference type="NCBI Taxonomy" id="151549"/>
    <lineage>
        <taxon>Eukaryota</taxon>
        <taxon>Metazoa</taxon>
        <taxon>Ecdysozoa</taxon>
        <taxon>Arthropoda</taxon>
        <taxon>Hexapoda</taxon>
        <taxon>Insecta</taxon>
        <taxon>Pterygota</taxon>
        <taxon>Neoptera</taxon>
        <taxon>Endopterygota</taxon>
        <taxon>Lepidoptera</taxon>
        <taxon>Glossata</taxon>
        <taxon>Ditrysia</taxon>
        <taxon>Tineoidea</taxon>
        <taxon>Psychidae</taxon>
        <taxon>Oiketicinae</taxon>
        <taxon>Eumeta</taxon>
    </lineage>
</organism>
<reference evidence="1 2" key="1">
    <citation type="journal article" date="2019" name="Commun. Biol.">
        <title>The bagworm genome reveals a unique fibroin gene that provides high tensile strength.</title>
        <authorList>
            <person name="Kono N."/>
            <person name="Nakamura H."/>
            <person name="Ohtoshi R."/>
            <person name="Tomita M."/>
            <person name="Numata K."/>
            <person name="Arakawa K."/>
        </authorList>
    </citation>
    <scope>NUCLEOTIDE SEQUENCE [LARGE SCALE GENOMIC DNA]</scope>
</reference>
<evidence type="ECO:0000313" key="2">
    <source>
        <dbReference type="Proteomes" id="UP000299102"/>
    </source>
</evidence>
<comment type="caution">
    <text evidence="1">The sequence shown here is derived from an EMBL/GenBank/DDBJ whole genome shotgun (WGS) entry which is preliminary data.</text>
</comment>
<dbReference type="EMBL" id="BGZK01001025">
    <property type="protein sequence ID" value="GBP68837.1"/>
    <property type="molecule type" value="Genomic_DNA"/>
</dbReference>
<sequence>MRDRGIDCRCRVVVFRRRIHSSSSSIELEGFAVPIVPNGPSLIKWPWCRTRGKTNRGGITFPNAFAAKATVTRVPRSVEVTDPTWRIPRLAITLSALIHCGRFLSGRIFFFYRSMSIPNKVCPPCPPALDLALSCTGIQKEVLSDSNLSNTDFRGGVLLHLGRGTKVVRYHTLVEQVTLLSVSIVSRTVLMLSSVVALWSFHTQCQADKRATTSEFIKPGINSGNGWNFIVKGQPKSVITFLSVVCGRCLSSTRTHRPVELKRDRSAQAERDNESCFSCVQLAFSD</sequence>
<dbReference type="AlphaFoldDB" id="A0A4C1Y2Q4"/>
<keyword evidence="2" id="KW-1185">Reference proteome</keyword>
<protein>
    <submittedName>
        <fullName evidence="1">Uncharacterized protein</fullName>
    </submittedName>
</protein>
<proteinExistence type="predicted"/>
<evidence type="ECO:0000313" key="1">
    <source>
        <dbReference type="EMBL" id="GBP68837.1"/>
    </source>
</evidence>
<name>A0A4C1Y2Q4_EUMVA</name>
<accession>A0A4C1Y2Q4</accession>